<sequence length="257" mass="28625">MTSTSDLEQIKQAIAADPFSEDEAIMHAIAQDETLKVYRNEMQALEEAIQKASNVAVPEGLAAKLSAIPEQELNVAEEANSSIQASDKVVTLPNRRNHYIQLAMAASIAFAVGLSFTFFGQSPDIRTGADLAMAHMYHEQEYTQRVSRDVSLDEINTKLATFGGEMLQTIGKITYANFCFFENQKSLHMVMQTEQGNITLFVTPEDFEKQIDSHFQDSAFEGKSWKAQKADVTIIGEKGKLNEELESRLKNAMRFSA</sequence>
<dbReference type="InterPro" id="IPR021806">
    <property type="entry name" value="DUF3379"/>
</dbReference>
<dbReference type="RefSeq" id="WP_338292235.1">
    <property type="nucleotide sequence ID" value="NZ_AP027272.1"/>
</dbReference>
<evidence type="ECO:0000256" key="1">
    <source>
        <dbReference type="SAM" id="Coils"/>
    </source>
</evidence>
<gene>
    <name evidence="3" type="ORF">MACH26_17270</name>
</gene>
<evidence type="ECO:0000313" key="3">
    <source>
        <dbReference type="EMBL" id="BDX06206.1"/>
    </source>
</evidence>
<dbReference type="Proteomes" id="UP001333710">
    <property type="component" value="Chromosome"/>
</dbReference>
<accession>A0AA48HK37</accession>
<keyword evidence="4" id="KW-1185">Reference proteome</keyword>
<dbReference type="KEGG" id="pmaw:MACH26_17270"/>
<keyword evidence="2" id="KW-0472">Membrane</keyword>
<keyword evidence="2" id="KW-1133">Transmembrane helix</keyword>
<dbReference type="EMBL" id="AP027272">
    <property type="protein sequence ID" value="BDX06206.1"/>
    <property type="molecule type" value="Genomic_DNA"/>
</dbReference>
<keyword evidence="2" id="KW-0812">Transmembrane</keyword>
<organism evidence="3 4">
    <name type="scientific">Planctobacterium marinum</name>
    <dbReference type="NCBI Taxonomy" id="1631968"/>
    <lineage>
        <taxon>Bacteria</taxon>
        <taxon>Pseudomonadati</taxon>
        <taxon>Pseudomonadota</taxon>
        <taxon>Gammaproteobacteria</taxon>
        <taxon>Alteromonadales</taxon>
        <taxon>Alteromonadaceae</taxon>
        <taxon>Planctobacterium</taxon>
    </lineage>
</organism>
<keyword evidence="1" id="KW-0175">Coiled coil</keyword>
<evidence type="ECO:0000256" key="2">
    <source>
        <dbReference type="SAM" id="Phobius"/>
    </source>
</evidence>
<feature type="transmembrane region" description="Helical" evidence="2">
    <location>
        <begin position="99"/>
        <end position="119"/>
    </location>
</feature>
<dbReference type="Pfam" id="PF11859">
    <property type="entry name" value="DUF3379"/>
    <property type="match status" value="1"/>
</dbReference>
<dbReference type="AlphaFoldDB" id="A0AA48HK37"/>
<proteinExistence type="predicted"/>
<evidence type="ECO:0008006" key="5">
    <source>
        <dbReference type="Google" id="ProtNLM"/>
    </source>
</evidence>
<evidence type="ECO:0000313" key="4">
    <source>
        <dbReference type="Proteomes" id="UP001333710"/>
    </source>
</evidence>
<feature type="coiled-coil region" evidence="1">
    <location>
        <begin position="28"/>
        <end position="55"/>
    </location>
</feature>
<protein>
    <recommendedName>
        <fullName evidence="5">DUF3379 domain-containing protein</fullName>
    </recommendedName>
</protein>
<name>A0AA48HK37_9ALTE</name>
<reference evidence="3" key="1">
    <citation type="submission" date="2023-01" db="EMBL/GenBank/DDBJ databases">
        <title>Complete genome sequence of Planctobacterium marinum strain Dej080120_11.</title>
        <authorList>
            <person name="Ueki S."/>
            <person name="Maruyama F."/>
        </authorList>
    </citation>
    <scope>NUCLEOTIDE SEQUENCE</scope>
    <source>
        <strain evidence="3">Dej080120_11</strain>
    </source>
</reference>